<organism evidence="1 2">
    <name type="scientific">Sphingomonas quercus</name>
    <dbReference type="NCBI Taxonomy" id="2842451"/>
    <lineage>
        <taxon>Bacteria</taxon>
        <taxon>Pseudomonadati</taxon>
        <taxon>Pseudomonadota</taxon>
        <taxon>Alphaproteobacteria</taxon>
        <taxon>Sphingomonadales</taxon>
        <taxon>Sphingomonadaceae</taxon>
        <taxon>Sphingomonas</taxon>
    </lineage>
</organism>
<sequence>MTFHSLSTALWAPSDTEPPLVGLEARIFREFLIVLAAGELRPGAGLCEHDVADIYGITPDRVGHVFQAMQRVGLLSCSPTTGAQVETIAPEDAPGIIERARTVTRYIVERLATAGLDHVGRETLARHIGQQRMAEASGDWPRTNVLSVQFLALLARVDLRHDGFPGFDRQAMRLMLLRASYDRYGEPAPSASTQSLLLNLIVERRTDEAVRVTDALYDGIVQRLWLDGTAEADLRTLLARSQRAERAPDRAALRLVAVDGRRLDD</sequence>
<evidence type="ECO:0000313" key="1">
    <source>
        <dbReference type="EMBL" id="MBU3077894.1"/>
    </source>
</evidence>
<keyword evidence="2" id="KW-1185">Reference proteome</keyword>
<proteinExistence type="predicted"/>
<comment type="caution">
    <text evidence="1">The sequence shown here is derived from an EMBL/GenBank/DDBJ whole genome shotgun (WGS) entry which is preliminary data.</text>
</comment>
<name>A0ABS6BHW6_9SPHN</name>
<evidence type="ECO:0008006" key="3">
    <source>
        <dbReference type="Google" id="ProtNLM"/>
    </source>
</evidence>
<protein>
    <recommendedName>
        <fullName evidence="3">GntR family transcriptional regulator</fullName>
    </recommendedName>
</protein>
<gene>
    <name evidence="1" type="ORF">KOF26_08460</name>
</gene>
<reference evidence="1 2" key="1">
    <citation type="submission" date="2021-06" db="EMBL/GenBank/DDBJ databases">
        <title>Sphingomonas sp. XMGL2, whole genome shotgun sequencing project.</title>
        <authorList>
            <person name="Zhao G."/>
            <person name="Shen L."/>
        </authorList>
    </citation>
    <scope>NUCLEOTIDE SEQUENCE [LARGE SCALE GENOMIC DNA]</scope>
    <source>
        <strain evidence="1 2">XMGL2</strain>
    </source>
</reference>
<dbReference type="RefSeq" id="WP_216323207.1">
    <property type="nucleotide sequence ID" value="NZ_JAHKRT010000004.1"/>
</dbReference>
<dbReference type="EMBL" id="JAHKRT010000004">
    <property type="protein sequence ID" value="MBU3077894.1"/>
    <property type="molecule type" value="Genomic_DNA"/>
</dbReference>
<evidence type="ECO:0000313" key="2">
    <source>
        <dbReference type="Proteomes" id="UP000776276"/>
    </source>
</evidence>
<dbReference type="Proteomes" id="UP000776276">
    <property type="component" value="Unassembled WGS sequence"/>
</dbReference>
<accession>A0ABS6BHW6</accession>